<feature type="transmembrane region" description="Helical" evidence="1">
    <location>
        <begin position="12"/>
        <end position="34"/>
    </location>
</feature>
<comment type="caution">
    <text evidence="2">The sequence shown here is derived from an EMBL/GenBank/DDBJ whole genome shotgun (WGS) entry which is preliminary data.</text>
</comment>
<evidence type="ECO:0000256" key="1">
    <source>
        <dbReference type="SAM" id="Phobius"/>
    </source>
</evidence>
<reference evidence="2" key="1">
    <citation type="submission" date="2020-10" db="EMBL/GenBank/DDBJ databases">
        <authorList>
            <person name="Gilroy R."/>
        </authorList>
    </citation>
    <scope>NUCLEOTIDE SEQUENCE</scope>
    <source>
        <strain evidence="2">ChiSjej3B21-11622</strain>
    </source>
</reference>
<evidence type="ECO:0000313" key="3">
    <source>
        <dbReference type="Proteomes" id="UP000886886"/>
    </source>
</evidence>
<keyword evidence="1" id="KW-0472">Membrane</keyword>
<dbReference type="EMBL" id="DVFT01000203">
    <property type="protein sequence ID" value="HIQ97636.1"/>
    <property type="molecule type" value="Genomic_DNA"/>
</dbReference>
<accession>A0A9D0ZY21</accession>
<feature type="transmembrane region" description="Helical" evidence="1">
    <location>
        <begin position="66"/>
        <end position="86"/>
    </location>
</feature>
<proteinExistence type="predicted"/>
<feature type="transmembrane region" description="Helical" evidence="1">
    <location>
        <begin position="92"/>
        <end position="120"/>
    </location>
</feature>
<gene>
    <name evidence="2" type="ORF">IAB26_13895</name>
</gene>
<sequence length="186" mass="20868">MLLHIDGDVAALAFLFLLLLLAVIGGIVLHATFLSGKYEGRYQGFLGEFYDFMTFRKLVIEGVLKFLYVIGASVMSVYGIIQLFLADTFAKGILYCLGFLVIGNLVLRLLFELVLMLVLICKNLVEVNQKLRPRVRRGPDMMKGTPKFAVGIMPESLRNRMDSWLKAAVQKENALEEKSDQGNRCA</sequence>
<name>A0A9D0ZY21_9FIRM</name>
<protein>
    <submittedName>
        <fullName evidence="2">DUF4282 domain-containing protein</fullName>
    </submittedName>
</protein>
<dbReference type="AlphaFoldDB" id="A0A9D0ZY21"/>
<dbReference type="Proteomes" id="UP000886886">
    <property type="component" value="Unassembled WGS sequence"/>
</dbReference>
<keyword evidence="1" id="KW-1133">Transmembrane helix</keyword>
<evidence type="ECO:0000313" key="2">
    <source>
        <dbReference type="EMBL" id="HIQ97636.1"/>
    </source>
</evidence>
<reference evidence="2" key="2">
    <citation type="journal article" date="2021" name="PeerJ">
        <title>Extensive microbial diversity within the chicken gut microbiome revealed by metagenomics and culture.</title>
        <authorList>
            <person name="Gilroy R."/>
            <person name="Ravi A."/>
            <person name="Getino M."/>
            <person name="Pursley I."/>
            <person name="Horton D.L."/>
            <person name="Alikhan N.F."/>
            <person name="Baker D."/>
            <person name="Gharbi K."/>
            <person name="Hall N."/>
            <person name="Watson M."/>
            <person name="Adriaenssens E.M."/>
            <person name="Foster-Nyarko E."/>
            <person name="Jarju S."/>
            <person name="Secka A."/>
            <person name="Antonio M."/>
            <person name="Oren A."/>
            <person name="Chaudhuri R.R."/>
            <person name="La Ragione R."/>
            <person name="Hildebrand F."/>
            <person name="Pallen M.J."/>
        </authorList>
    </citation>
    <scope>NUCLEOTIDE SEQUENCE</scope>
    <source>
        <strain evidence="2">ChiSjej3B21-11622</strain>
    </source>
</reference>
<keyword evidence="1" id="KW-0812">Transmembrane</keyword>
<organism evidence="2 3">
    <name type="scientific">Candidatus Limivivens merdigallinarum</name>
    <dbReference type="NCBI Taxonomy" id="2840859"/>
    <lineage>
        <taxon>Bacteria</taxon>
        <taxon>Bacillati</taxon>
        <taxon>Bacillota</taxon>
        <taxon>Clostridia</taxon>
        <taxon>Lachnospirales</taxon>
        <taxon>Lachnospiraceae</taxon>
        <taxon>Lachnospiraceae incertae sedis</taxon>
        <taxon>Candidatus Limivivens</taxon>
    </lineage>
</organism>